<dbReference type="EMBL" id="JACAQA010000043">
    <property type="protein sequence ID" value="NWB89298.1"/>
    <property type="molecule type" value="Genomic_DNA"/>
</dbReference>
<dbReference type="PANTHER" id="PTHR38834">
    <property type="entry name" value="PERIPLASMIC SUBSTRATE BINDING PROTEIN FAMILY 3"/>
    <property type="match status" value="1"/>
</dbReference>
<keyword evidence="1" id="KW-0732">Signal</keyword>
<accession>A0A7Y8BV97</accession>
<dbReference type="Proteomes" id="UP000522864">
    <property type="component" value="Unassembled WGS sequence"/>
</dbReference>
<feature type="domain" description="Solute-binding protein family 3/N-terminal" evidence="2">
    <location>
        <begin position="22"/>
        <end position="243"/>
    </location>
</feature>
<sequence length="246" mass="27467">MRRVLGCCLLSFLAFSSATAADLRMLTDNHPPLHFQRGDELVGFGVDVVHALAEITGDHVHIEQAPLLRALQVAGTGSDMAVFTVLRTAERESHYQWVGPLLDVETALYAGSGKAPPLHSLQDAGAVGRIALPRKWLAYDYLKKQGMSNLYGVETPEQMMRLLRLGRTDLIVADTLTIATLAHEAGLKPDELHYQWPLMTQGAYIAFSPQTDAHLVARWQNAFDEMNRDGRLQQLKQRWLLDRVTK</sequence>
<evidence type="ECO:0000313" key="3">
    <source>
        <dbReference type="EMBL" id="NWB89298.1"/>
    </source>
</evidence>
<feature type="signal peptide" evidence="1">
    <location>
        <begin position="1"/>
        <end position="20"/>
    </location>
</feature>
<proteinExistence type="predicted"/>
<evidence type="ECO:0000256" key="1">
    <source>
        <dbReference type="SAM" id="SignalP"/>
    </source>
</evidence>
<dbReference type="SMART" id="SM00062">
    <property type="entry name" value="PBPb"/>
    <property type="match status" value="1"/>
</dbReference>
<dbReference type="PANTHER" id="PTHR38834:SF3">
    <property type="entry name" value="SOLUTE-BINDING PROTEIN FAMILY 3_N-TERMINAL DOMAIN-CONTAINING PROTEIN"/>
    <property type="match status" value="1"/>
</dbReference>
<evidence type="ECO:0000313" key="4">
    <source>
        <dbReference type="Proteomes" id="UP000522864"/>
    </source>
</evidence>
<feature type="chain" id="PRO_5031200476" evidence="1">
    <location>
        <begin position="21"/>
        <end position="246"/>
    </location>
</feature>
<protein>
    <submittedName>
        <fullName evidence="3">Transporter substrate-binding domain-containing protein</fullName>
    </submittedName>
</protein>
<dbReference type="RefSeq" id="WP_177104600.1">
    <property type="nucleotide sequence ID" value="NZ_JACAQA010000043.1"/>
</dbReference>
<dbReference type="AlphaFoldDB" id="A0A7Y8BV97"/>
<dbReference type="Gene3D" id="3.40.190.10">
    <property type="entry name" value="Periplasmic binding protein-like II"/>
    <property type="match status" value="2"/>
</dbReference>
<reference evidence="3 4" key="1">
    <citation type="submission" date="2020-04" db="EMBL/GenBank/DDBJ databases">
        <title>Molecular characterization of pseudomonads from Agaricus bisporus reveal novel blotch 2 pathogens in Western Europe.</title>
        <authorList>
            <person name="Taparia T."/>
            <person name="Krijger M."/>
            <person name="Haynes E."/>
            <person name="Elpinstone J.G."/>
            <person name="Noble R."/>
            <person name="Van Der Wolf J."/>
        </authorList>
    </citation>
    <scope>NUCLEOTIDE SEQUENCE [LARGE SCALE GENOMIC DNA]</scope>
    <source>
        <strain evidence="3 4">G9001</strain>
    </source>
</reference>
<organism evidence="3 4">
    <name type="scientific">Pseudomonas gingeri</name>
    <dbReference type="NCBI Taxonomy" id="117681"/>
    <lineage>
        <taxon>Bacteria</taxon>
        <taxon>Pseudomonadati</taxon>
        <taxon>Pseudomonadota</taxon>
        <taxon>Gammaproteobacteria</taxon>
        <taxon>Pseudomonadales</taxon>
        <taxon>Pseudomonadaceae</taxon>
        <taxon>Pseudomonas</taxon>
    </lineage>
</organism>
<evidence type="ECO:0000259" key="2">
    <source>
        <dbReference type="SMART" id="SM00062"/>
    </source>
</evidence>
<comment type="caution">
    <text evidence="3">The sequence shown here is derived from an EMBL/GenBank/DDBJ whole genome shotgun (WGS) entry which is preliminary data.</text>
</comment>
<dbReference type="SUPFAM" id="SSF53850">
    <property type="entry name" value="Periplasmic binding protein-like II"/>
    <property type="match status" value="1"/>
</dbReference>
<name>A0A7Y8BV97_9PSED</name>
<gene>
    <name evidence="3" type="ORF">HX830_30990</name>
</gene>
<dbReference type="InterPro" id="IPR001638">
    <property type="entry name" value="Solute-binding_3/MltF_N"/>
</dbReference>
<dbReference type="Pfam" id="PF00497">
    <property type="entry name" value="SBP_bac_3"/>
    <property type="match status" value="1"/>
</dbReference>